<reference evidence="1 2" key="1">
    <citation type="submission" date="2016-08" db="EMBL/GenBank/DDBJ databases">
        <title>Complete genome sequence of Streptomyces agglomeratus strain 6-3-2, a novel anti-MRSA actinomycete isolated from Wuli of Tebit, China.</title>
        <authorList>
            <person name="Chen X."/>
        </authorList>
    </citation>
    <scope>NUCLEOTIDE SEQUENCE [LARGE SCALE GENOMIC DNA]</scope>
    <source>
        <strain evidence="1 2">6-3-2</strain>
    </source>
</reference>
<dbReference type="EMBL" id="MEHJ01000001">
    <property type="protein sequence ID" value="OEJ25364.1"/>
    <property type="molecule type" value="Genomic_DNA"/>
</dbReference>
<dbReference type="AlphaFoldDB" id="A0A1E5P7J8"/>
<sequence length="253" mass="27702">MHIDRGSQKNGRRAQVVNVFTGDLIGDGVTTGARSVFRNQSSIFLTGGKKTAPRIIFSAVLLPDSKQPLLLRGDRANFSLAVTVGHLIPRVLYQRVNLRLDNLESLPPFRDGKAHITGEISQLINKLGTLREQATSGVKAVRASLFAKTLLKIADLVIRRYAIYLCAKFTANVRPISLKYSPKRIAPFGRACLSLVNNRQDTLSLIASILDDECNLIGRQSVSAALGSIKHLAQFGLHFFSSEHGHKKVAHLG</sequence>
<name>A0A1E5P7J8_9ACTN</name>
<proteinExistence type="predicted"/>
<evidence type="ECO:0000313" key="1">
    <source>
        <dbReference type="EMBL" id="OEJ25364.1"/>
    </source>
</evidence>
<gene>
    <name evidence="1" type="ORF">AS594_13570</name>
</gene>
<dbReference type="Proteomes" id="UP000095759">
    <property type="component" value="Unassembled WGS sequence"/>
</dbReference>
<comment type="caution">
    <text evidence="1">The sequence shown here is derived from an EMBL/GenBank/DDBJ whole genome shotgun (WGS) entry which is preliminary data.</text>
</comment>
<evidence type="ECO:0000313" key="2">
    <source>
        <dbReference type="Proteomes" id="UP000095759"/>
    </source>
</evidence>
<keyword evidence="2" id="KW-1185">Reference proteome</keyword>
<protein>
    <submittedName>
        <fullName evidence="1">Uncharacterized protein</fullName>
    </submittedName>
</protein>
<organism evidence="1 2">
    <name type="scientific">Streptomyces agglomeratus</name>
    <dbReference type="NCBI Taxonomy" id="285458"/>
    <lineage>
        <taxon>Bacteria</taxon>
        <taxon>Bacillati</taxon>
        <taxon>Actinomycetota</taxon>
        <taxon>Actinomycetes</taxon>
        <taxon>Kitasatosporales</taxon>
        <taxon>Streptomycetaceae</taxon>
        <taxon>Streptomyces</taxon>
    </lineage>
</organism>
<accession>A0A1E5P7J8</accession>